<name>A0A6P1P226_9BACT</name>
<dbReference type="AlphaFoldDB" id="A0A6P1P226"/>
<reference evidence="1 2" key="1">
    <citation type="submission" date="2020-01" db="EMBL/GenBank/DDBJ databases">
        <authorList>
            <person name="Kim M."/>
        </authorList>
    </citation>
    <scope>NUCLEOTIDE SEQUENCE [LARGE SCALE GENOMIC DNA]</scope>
    <source>
        <strain evidence="1 2">BT10</strain>
    </source>
</reference>
<dbReference type="RefSeq" id="WP_160692850.1">
    <property type="nucleotide sequence ID" value="NZ_CP047897.1"/>
</dbReference>
<sequence length="103" mass="11570">MAIKPTAAVTHPELASITAELFTISPAATIVASQGVIIPTAQMQKYRMANVRSRVFLGVNLIVKPVRTKGESARNKGWENIENHLEEKKYVTRIAFNTQWFSW</sequence>
<keyword evidence="2" id="KW-1185">Reference proteome</keyword>
<proteinExistence type="predicted"/>
<dbReference type="EMBL" id="CP047897">
    <property type="protein sequence ID" value="QHL88443.1"/>
    <property type="molecule type" value="Genomic_DNA"/>
</dbReference>
<protein>
    <submittedName>
        <fullName evidence="1">Uncharacterized protein</fullName>
    </submittedName>
</protein>
<evidence type="ECO:0000313" key="1">
    <source>
        <dbReference type="EMBL" id="QHL88443.1"/>
    </source>
</evidence>
<dbReference type="KEGG" id="nib:GU926_13775"/>
<accession>A0A6P1P226</accession>
<gene>
    <name evidence="1" type="ORF">GU926_13775</name>
</gene>
<organism evidence="1 2">
    <name type="scientific">Nibribacter ruber</name>
    <dbReference type="NCBI Taxonomy" id="2698458"/>
    <lineage>
        <taxon>Bacteria</taxon>
        <taxon>Pseudomonadati</taxon>
        <taxon>Bacteroidota</taxon>
        <taxon>Cytophagia</taxon>
        <taxon>Cytophagales</taxon>
        <taxon>Hymenobacteraceae</taxon>
        <taxon>Nibribacter</taxon>
    </lineage>
</organism>
<dbReference type="Proteomes" id="UP000464214">
    <property type="component" value="Chromosome"/>
</dbReference>
<evidence type="ECO:0000313" key="2">
    <source>
        <dbReference type="Proteomes" id="UP000464214"/>
    </source>
</evidence>